<sequence length="111" mass="13191">MIRNSDSDNIFAIIKLLENTLITKLNEKDIIIKNLINENNNLREQLKKRKNRKNKINNNIKNVECTEIEQPMNNNVEENVIIIDPKPMSKAKCKEATEFFKKEFNKYQQKK</sequence>
<keyword evidence="1" id="KW-0175">Coiled coil</keyword>
<gene>
    <name evidence="2" type="ORF">Catovirus_2_22</name>
</gene>
<evidence type="ECO:0000313" key="2">
    <source>
        <dbReference type="EMBL" id="ARF09073.1"/>
    </source>
</evidence>
<feature type="coiled-coil region" evidence="1">
    <location>
        <begin position="25"/>
        <end position="66"/>
    </location>
</feature>
<name>A0A1V0SBI7_9VIRU</name>
<evidence type="ECO:0000256" key="1">
    <source>
        <dbReference type="SAM" id="Coils"/>
    </source>
</evidence>
<protein>
    <submittedName>
        <fullName evidence="2">Uncharacterized protein</fullName>
    </submittedName>
</protein>
<dbReference type="EMBL" id="KY684084">
    <property type="protein sequence ID" value="ARF09073.1"/>
    <property type="molecule type" value="Genomic_DNA"/>
</dbReference>
<organism evidence="2">
    <name type="scientific">Catovirus CTV1</name>
    <dbReference type="NCBI Taxonomy" id="1977631"/>
    <lineage>
        <taxon>Viruses</taxon>
        <taxon>Varidnaviria</taxon>
        <taxon>Bamfordvirae</taxon>
        <taxon>Nucleocytoviricota</taxon>
        <taxon>Megaviricetes</taxon>
        <taxon>Imitervirales</taxon>
        <taxon>Mimiviridae</taxon>
        <taxon>Klosneuvirinae</taxon>
        <taxon>Catovirus</taxon>
    </lineage>
</organism>
<proteinExistence type="predicted"/>
<reference evidence="2" key="1">
    <citation type="journal article" date="2017" name="Science">
        <title>Giant viruses with an expanded complement of translation system components.</title>
        <authorList>
            <person name="Schulz F."/>
            <person name="Yutin N."/>
            <person name="Ivanova N.N."/>
            <person name="Ortega D.R."/>
            <person name="Lee T.K."/>
            <person name="Vierheilig J."/>
            <person name="Daims H."/>
            <person name="Horn M."/>
            <person name="Wagner M."/>
            <person name="Jensen G.J."/>
            <person name="Kyrpides N.C."/>
            <person name="Koonin E.V."/>
            <person name="Woyke T."/>
        </authorList>
    </citation>
    <scope>NUCLEOTIDE SEQUENCE</scope>
    <source>
        <strain evidence="2">CTV1</strain>
    </source>
</reference>
<accession>A0A1V0SBI7</accession>